<dbReference type="AlphaFoldDB" id="A0A3B6BYQ4"/>
<dbReference type="Gramene" id="TraesCS2B03G0158900.1">
    <property type="protein sequence ID" value="TraesCS2B03G0158900.1.CDS"/>
    <property type="gene ID" value="TraesCS2B03G0158900"/>
</dbReference>
<dbReference type="PANTHER" id="PTHR45707">
    <property type="entry name" value="C2 CALCIUM/LIPID-BINDING PLANT PHOSPHORIBOSYLTRANSFERASE FAMILY PROTEIN"/>
    <property type="match status" value="1"/>
</dbReference>
<dbReference type="PROSITE" id="PS00107">
    <property type="entry name" value="PROTEIN_KINASE_ATP"/>
    <property type="match status" value="1"/>
</dbReference>
<protein>
    <recommendedName>
        <fullName evidence="7">Protein kinase domain-containing protein</fullName>
    </recommendedName>
</protein>
<feature type="compositionally biased region" description="Polar residues" evidence="6">
    <location>
        <begin position="360"/>
        <end position="371"/>
    </location>
</feature>
<keyword evidence="2 5" id="KW-0547">Nucleotide-binding</keyword>
<dbReference type="InterPro" id="IPR017441">
    <property type="entry name" value="Protein_kinase_ATP_BS"/>
</dbReference>
<dbReference type="OrthoDB" id="687278at2759"/>
<dbReference type="InterPro" id="IPR008271">
    <property type="entry name" value="Ser/Thr_kinase_AS"/>
</dbReference>
<dbReference type="Pfam" id="PF14299">
    <property type="entry name" value="PP2"/>
    <property type="match status" value="1"/>
</dbReference>
<dbReference type="STRING" id="4565.A0A3B6BYQ4"/>
<dbReference type="SMR" id="A0A3B6BYQ4"/>
<feature type="binding site" evidence="5">
    <location>
        <position position="108"/>
    </location>
    <ligand>
        <name>ATP</name>
        <dbReference type="ChEBI" id="CHEBI:30616"/>
    </ligand>
</feature>
<reference evidence="8" key="1">
    <citation type="submission" date="2018-08" db="EMBL/GenBank/DDBJ databases">
        <authorList>
            <person name="Rossello M."/>
        </authorList>
    </citation>
    <scope>NUCLEOTIDE SEQUENCE [LARGE SCALE GENOMIC DNA]</scope>
    <source>
        <strain evidence="8">cv. Chinese Spring</strain>
    </source>
</reference>
<dbReference type="InterPro" id="IPR000719">
    <property type="entry name" value="Prot_kinase_dom"/>
</dbReference>
<reference evidence="8" key="2">
    <citation type="submission" date="2018-10" db="UniProtKB">
        <authorList>
            <consortium name="EnsemblPlants"/>
        </authorList>
    </citation>
    <scope>IDENTIFICATION</scope>
</reference>
<evidence type="ECO:0000256" key="1">
    <source>
        <dbReference type="ARBA" id="ARBA00022679"/>
    </source>
</evidence>
<dbReference type="SMART" id="SM00220">
    <property type="entry name" value="S_TKc"/>
    <property type="match status" value="1"/>
</dbReference>
<evidence type="ECO:0000256" key="2">
    <source>
        <dbReference type="ARBA" id="ARBA00022741"/>
    </source>
</evidence>
<evidence type="ECO:0000256" key="3">
    <source>
        <dbReference type="ARBA" id="ARBA00022777"/>
    </source>
</evidence>
<dbReference type="GO" id="GO:0004672">
    <property type="term" value="F:protein kinase activity"/>
    <property type="evidence" value="ECO:0007669"/>
    <property type="project" value="InterPro"/>
</dbReference>
<dbReference type="Gene3D" id="1.10.510.10">
    <property type="entry name" value="Transferase(Phosphotransferase) domain 1"/>
    <property type="match status" value="1"/>
</dbReference>
<proteinExistence type="predicted"/>
<evidence type="ECO:0000256" key="6">
    <source>
        <dbReference type="SAM" id="MobiDB-lite"/>
    </source>
</evidence>
<dbReference type="FunFam" id="1.10.510.10:FF:000870">
    <property type="entry name" value="OSJNBa0016N04.16-like protein"/>
    <property type="match status" value="1"/>
</dbReference>
<keyword evidence="9" id="KW-1185">Reference proteome</keyword>
<evidence type="ECO:0000256" key="5">
    <source>
        <dbReference type="PROSITE-ProRule" id="PRU10141"/>
    </source>
</evidence>
<keyword evidence="4 5" id="KW-0067">ATP-binding</keyword>
<dbReference type="Proteomes" id="UP000019116">
    <property type="component" value="Chromosome 2B"/>
</dbReference>
<evidence type="ECO:0000259" key="7">
    <source>
        <dbReference type="PROSITE" id="PS50011"/>
    </source>
</evidence>
<evidence type="ECO:0000256" key="4">
    <source>
        <dbReference type="ARBA" id="ARBA00022840"/>
    </source>
</evidence>
<sequence length="568" mass="63381">MELAGSLLLRLINQPPELGPFCLQSDGVPYLVHYHVLQVSKCTEMTHKDRKDYYLKDLFFQQYEDKSMDPSRLSDITDNFSKKAEIGSGGFGVVYKGVLRDGFVAVKKFKEAIDDKAFVDEVNCLTKIEHPNIVKYIGYCAGSEKHIAMNEGKTILAESPYQLICFEYLRKGSLDMHLNDKPCGLPWQVCYKIIQGICLGLHHLHEHRIIHRDIKAGNILLDDHMTPKIADFGLSRFLGDAKSRINTRQDGTLGYMAPESMFNGVFTFKSDIYSLGMIIRKIVTGNSAISKEETLYVWGHRSNLDASQRPTPLDQVEECIDISISCIDIAKAAENRPDMRDILRRLGIIGTSGCSAAGGINTSPAPSSSTRKGPKVETEPSMAASAKRPGEASPEKLEVTIDARPKMVPSRSLQIANNRPRFWRWLAITDSRFGECVELLSVYFLQVTGEIPPRELSAGTSYDVHLVYKLATKTIGLRGSIQTSSMRLHGKQVITTNKVCLEPKAHGMADDVMCPIKRGDGWLELRLAEFVNDDNMLTEEGVIVVLREEDTTIQKSGLIVAGMEFRSK</sequence>
<dbReference type="SUPFAM" id="SSF56112">
    <property type="entry name" value="Protein kinase-like (PK-like)"/>
    <property type="match status" value="1"/>
</dbReference>
<dbReference type="InterPro" id="IPR025886">
    <property type="entry name" value="PP2-like"/>
</dbReference>
<dbReference type="GO" id="GO:0005524">
    <property type="term" value="F:ATP binding"/>
    <property type="evidence" value="ECO:0007669"/>
    <property type="project" value="UniProtKB-UniRule"/>
</dbReference>
<name>A0A3B6BYQ4_WHEAT</name>
<dbReference type="InterPro" id="IPR011009">
    <property type="entry name" value="Kinase-like_dom_sf"/>
</dbReference>
<feature type="domain" description="Protein kinase" evidence="7">
    <location>
        <begin position="80"/>
        <end position="348"/>
    </location>
</feature>
<dbReference type="PANTHER" id="PTHR45707:SF70">
    <property type="entry name" value="PROTEIN KINASE DOMAIN-CONTAINING PROTEIN"/>
    <property type="match status" value="1"/>
</dbReference>
<dbReference type="PROSITE" id="PS00108">
    <property type="entry name" value="PROTEIN_KINASE_ST"/>
    <property type="match status" value="1"/>
</dbReference>
<organism evidence="8">
    <name type="scientific">Triticum aestivum</name>
    <name type="common">Wheat</name>
    <dbReference type="NCBI Taxonomy" id="4565"/>
    <lineage>
        <taxon>Eukaryota</taxon>
        <taxon>Viridiplantae</taxon>
        <taxon>Streptophyta</taxon>
        <taxon>Embryophyta</taxon>
        <taxon>Tracheophyta</taxon>
        <taxon>Spermatophyta</taxon>
        <taxon>Magnoliopsida</taxon>
        <taxon>Liliopsida</taxon>
        <taxon>Poales</taxon>
        <taxon>Poaceae</taxon>
        <taxon>BOP clade</taxon>
        <taxon>Pooideae</taxon>
        <taxon>Triticodae</taxon>
        <taxon>Triticeae</taxon>
        <taxon>Triticinae</taxon>
        <taxon>Triticum</taxon>
    </lineage>
</organism>
<accession>A0A3B6BYQ4</accession>
<dbReference type="EnsemblPlants" id="TraesCS2B02G071900.1">
    <property type="protein sequence ID" value="TraesCS2B02G071900.1"/>
    <property type="gene ID" value="TraesCS2B02G071900"/>
</dbReference>
<dbReference type="Gene3D" id="3.30.200.20">
    <property type="entry name" value="Phosphorylase Kinase, domain 1"/>
    <property type="match status" value="1"/>
</dbReference>
<dbReference type="PROSITE" id="PS50011">
    <property type="entry name" value="PROTEIN_KINASE_DOM"/>
    <property type="match status" value="1"/>
</dbReference>
<evidence type="ECO:0000313" key="8">
    <source>
        <dbReference type="EnsemblPlants" id="TraesCS2B02G071900.1"/>
    </source>
</evidence>
<keyword evidence="1" id="KW-0808">Transferase</keyword>
<feature type="region of interest" description="Disordered" evidence="6">
    <location>
        <begin position="359"/>
        <end position="394"/>
    </location>
</feature>
<dbReference type="Pfam" id="PF00069">
    <property type="entry name" value="Pkinase"/>
    <property type="match status" value="1"/>
</dbReference>
<dbReference type="Gramene" id="TraesCS2B02G071900.1">
    <property type="protein sequence ID" value="TraesCS2B02G071900.1"/>
    <property type="gene ID" value="TraesCS2B02G071900"/>
</dbReference>
<keyword evidence="3" id="KW-0418">Kinase</keyword>
<evidence type="ECO:0000313" key="9">
    <source>
        <dbReference type="Proteomes" id="UP000019116"/>
    </source>
</evidence>